<organism evidence="1 2">
    <name type="scientific">Prorocentrum cordatum</name>
    <dbReference type="NCBI Taxonomy" id="2364126"/>
    <lineage>
        <taxon>Eukaryota</taxon>
        <taxon>Sar</taxon>
        <taxon>Alveolata</taxon>
        <taxon>Dinophyceae</taxon>
        <taxon>Prorocentrales</taxon>
        <taxon>Prorocentraceae</taxon>
        <taxon>Prorocentrum</taxon>
    </lineage>
</organism>
<comment type="caution">
    <text evidence="1">The sequence shown here is derived from an EMBL/GenBank/DDBJ whole genome shotgun (WGS) entry which is preliminary data.</text>
</comment>
<dbReference type="SUPFAM" id="SSF103473">
    <property type="entry name" value="MFS general substrate transporter"/>
    <property type="match status" value="1"/>
</dbReference>
<evidence type="ECO:0008006" key="3">
    <source>
        <dbReference type="Google" id="ProtNLM"/>
    </source>
</evidence>
<sequence length="208" mass="22536">MHRHVRALPGHVEHGRCRDPRRGLVSGSLGAVNTRPSGVMAGAVVDRVGFKRSACGLDVLILVGSVLLCTRSFIAQVGAQVILSLLAGGWQILLQRFCIHYVPVELFGTWNGFLQSLLGLGQLLLTPSTLLFTEWVRPRLQDNGAWLATRGPAGWRSCSCTSGRASSLRATWSMPKHPMPLPNSLRLADVRAAIDSVVWSGDMACTWG</sequence>
<evidence type="ECO:0000313" key="2">
    <source>
        <dbReference type="Proteomes" id="UP001189429"/>
    </source>
</evidence>
<evidence type="ECO:0000313" key="1">
    <source>
        <dbReference type="EMBL" id="CAK0909692.1"/>
    </source>
</evidence>
<proteinExistence type="predicted"/>
<reference evidence="1" key="1">
    <citation type="submission" date="2023-10" db="EMBL/GenBank/DDBJ databases">
        <authorList>
            <person name="Chen Y."/>
            <person name="Shah S."/>
            <person name="Dougan E. K."/>
            <person name="Thang M."/>
            <person name="Chan C."/>
        </authorList>
    </citation>
    <scope>NUCLEOTIDE SEQUENCE [LARGE SCALE GENOMIC DNA]</scope>
</reference>
<protein>
    <recommendedName>
        <fullName evidence="3">Solute carrier family 40 protein</fullName>
    </recommendedName>
</protein>
<gene>
    <name evidence="1" type="ORF">PCOR1329_LOCUS84047</name>
</gene>
<dbReference type="Proteomes" id="UP001189429">
    <property type="component" value="Unassembled WGS sequence"/>
</dbReference>
<dbReference type="InterPro" id="IPR036259">
    <property type="entry name" value="MFS_trans_sf"/>
</dbReference>
<keyword evidence="2" id="KW-1185">Reference proteome</keyword>
<dbReference type="EMBL" id="CAUYUJ010022242">
    <property type="protein sequence ID" value="CAK0909692.1"/>
    <property type="molecule type" value="Genomic_DNA"/>
</dbReference>
<accession>A0ABN9YEI1</accession>
<name>A0ABN9YEI1_9DINO</name>